<evidence type="ECO:0000256" key="2">
    <source>
        <dbReference type="ARBA" id="ARBA00022448"/>
    </source>
</evidence>
<keyword evidence="5" id="KW-0479">Metal-binding</keyword>
<evidence type="ECO:0000313" key="10">
    <source>
        <dbReference type="RefSeq" id="XP_033802433.1"/>
    </source>
</evidence>
<dbReference type="SUPFAM" id="SSF46458">
    <property type="entry name" value="Globin-like"/>
    <property type="match status" value="1"/>
</dbReference>
<dbReference type="GO" id="GO:0019825">
    <property type="term" value="F:oxygen binding"/>
    <property type="evidence" value="ECO:0007669"/>
    <property type="project" value="InterPro"/>
</dbReference>
<evidence type="ECO:0000256" key="6">
    <source>
        <dbReference type="ARBA" id="ARBA00023004"/>
    </source>
</evidence>
<dbReference type="InterPro" id="IPR012292">
    <property type="entry name" value="Globin/Proto"/>
</dbReference>
<dbReference type="GO" id="GO:0042744">
    <property type="term" value="P:hydrogen peroxide catabolic process"/>
    <property type="evidence" value="ECO:0007669"/>
    <property type="project" value="TreeGrafter"/>
</dbReference>
<dbReference type="FunCoup" id="A0A6P8RFI8">
    <property type="interactions" value="40"/>
</dbReference>
<evidence type="ECO:0000256" key="3">
    <source>
        <dbReference type="ARBA" id="ARBA00022617"/>
    </source>
</evidence>
<dbReference type="Proteomes" id="UP000515159">
    <property type="component" value="Chromosome 5"/>
</dbReference>
<keyword evidence="3 7" id="KW-0349">Heme</keyword>
<dbReference type="GO" id="GO:0031838">
    <property type="term" value="C:haptoglobin-hemoglobin complex"/>
    <property type="evidence" value="ECO:0007669"/>
    <property type="project" value="TreeGrafter"/>
</dbReference>
<name>A0A6P8RFI8_GEOSA</name>
<dbReference type="KEGG" id="gsh:117361346"/>
<dbReference type="GO" id="GO:0020037">
    <property type="term" value="F:heme binding"/>
    <property type="evidence" value="ECO:0007669"/>
    <property type="project" value="InterPro"/>
</dbReference>
<dbReference type="CDD" id="cd08925">
    <property type="entry name" value="Hb-beta-like"/>
    <property type="match status" value="1"/>
</dbReference>
<dbReference type="InParanoid" id="A0A6P8RFI8"/>
<dbReference type="GO" id="GO:0043177">
    <property type="term" value="F:organic acid binding"/>
    <property type="evidence" value="ECO:0007669"/>
    <property type="project" value="TreeGrafter"/>
</dbReference>
<gene>
    <name evidence="10" type="primary">LOC117361346</name>
</gene>
<reference evidence="10" key="1">
    <citation type="submission" date="2025-08" db="UniProtKB">
        <authorList>
            <consortium name="RefSeq"/>
        </authorList>
    </citation>
    <scope>IDENTIFICATION</scope>
</reference>
<dbReference type="FunFam" id="1.10.490.10:FF:000001">
    <property type="entry name" value="Hemoglobin subunit beta"/>
    <property type="match status" value="1"/>
</dbReference>
<dbReference type="InterPro" id="IPR000971">
    <property type="entry name" value="Globin"/>
</dbReference>
<dbReference type="InterPro" id="IPR050056">
    <property type="entry name" value="Hemoglobin_oxygen_transport"/>
</dbReference>
<dbReference type="InterPro" id="IPR002337">
    <property type="entry name" value="Hemoglobin_b"/>
</dbReference>
<keyword evidence="2 7" id="KW-0813">Transport</keyword>
<evidence type="ECO:0000256" key="4">
    <source>
        <dbReference type="ARBA" id="ARBA00022621"/>
    </source>
</evidence>
<dbReference type="GO" id="GO:0031720">
    <property type="term" value="F:haptoglobin binding"/>
    <property type="evidence" value="ECO:0007669"/>
    <property type="project" value="TreeGrafter"/>
</dbReference>
<evidence type="ECO:0000256" key="1">
    <source>
        <dbReference type="ARBA" id="ARBA00008705"/>
    </source>
</evidence>
<dbReference type="GO" id="GO:0004601">
    <property type="term" value="F:peroxidase activity"/>
    <property type="evidence" value="ECO:0007669"/>
    <property type="project" value="TreeGrafter"/>
</dbReference>
<dbReference type="RefSeq" id="XP_033802433.1">
    <property type="nucleotide sequence ID" value="XM_033946542.1"/>
</dbReference>
<keyword evidence="6" id="KW-0408">Iron</keyword>
<dbReference type="GO" id="GO:0072562">
    <property type="term" value="C:blood microparticle"/>
    <property type="evidence" value="ECO:0007669"/>
    <property type="project" value="TreeGrafter"/>
</dbReference>
<dbReference type="GO" id="GO:0005344">
    <property type="term" value="F:oxygen carrier activity"/>
    <property type="evidence" value="ECO:0007669"/>
    <property type="project" value="UniProtKB-KW"/>
</dbReference>
<evidence type="ECO:0000256" key="7">
    <source>
        <dbReference type="RuleBase" id="RU000356"/>
    </source>
</evidence>
<dbReference type="PROSITE" id="PS01033">
    <property type="entry name" value="GLOBIN"/>
    <property type="match status" value="1"/>
</dbReference>
<comment type="similarity">
    <text evidence="1 7">Belongs to the globin family.</text>
</comment>
<organism evidence="9 10">
    <name type="scientific">Geotrypetes seraphini</name>
    <name type="common">Gaboon caecilian</name>
    <name type="synonym">Caecilia seraphini</name>
    <dbReference type="NCBI Taxonomy" id="260995"/>
    <lineage>
        <taxon>Eukaryota</taxon>
        <taxon>Metazoa</taxon>
        <taxon>Chordata</taxon>
        <taxon>Craniata</taxon>
        <taxon>Vertebrata</taxon>
        <taxon>Euteleostomi</taxon>
        <taxon>Amphibia</taxon>
        <taxon>Gymnophiona</taxon>
        <taxon>Geotrypetes</taxon>
    </lineage>
</organism>
<dbReference type="PRINTS" id="PR00814">
    <property type="entry name" value="BETAHAEM"/>
</dbReference>
<proteinExistence type="inferred from homology"/>
<keyword evidence="4 7" id="KW-0561">Oxygen transport</keyword>
<dbReference type="AlphaFoldDB" id="A0A6P8RFI8"/>
<dbReference type="InterPro" id="IPR009050">
    <property type="entry name" value="Globin-like_sf"/>
</dbReference>
<dbReference type="GO" id="GO:0005833">
    <property type="term" value="C:hemoglobin complex"/>
    <property type="evidence" value="ECO:0007669"/>
    <property type="project" value="InterPro"/>
</dbReference>
<evidence type="ECO:0000313" key="9">
    <source>
        <dbReference type="Proteomes" id="UP000515159"/>
    </source>
</evidence>
<dbReference type="OrthoDB" id="9886081at2759"/>
<dbReference type="PANTHER" id="PTHR11442:SF7">
    <property type="entry name" value="HEMOGLOBIN SUBUNIT EPSILON"/>
    <property type="match status" value="1"/>
</dbReference>
<evidence type="ECO:0000259" key="8">
    <source>
        <dbReference type="PROSITE" id="PS01033"/>
    </source>
</evidence>
<keyword evidence="9" id="KW-1185">Reference proteome</keyword>
<dbReference type="GO" id="GO:0046872">
    <property type="term" value="F:metal ion binding"/>
    <property type="evidence" value="ECO:0007669"/>
    <property type="project" value="UniProtKB-KW"/>
</dbReference>
<dbReference type="GeneID" id="117361346"/>
<dbReference type="Pfam" id="PF00042">
    <property type="entry name" value="Globin"/>
    <property type="match status" value="1"/>
</dbReference>
<dbReference type="PANTHER" id="PTHR11442">
    <property type="entry name" value="HEMOGLOBIN FAMILY MEMBER"/>
    <property type="match status" value="1"/>
</dbReference>
<protein>
    <submittedName>
        <fullName evidence="10">Hemoglobin subunit beta-2-like</fullName>
    </submittedName>
</protein>
<feature type="domain" description="Globin" evidence="8">
    <location>
        <begin position="3"/>
        <end position="147"/>
    </location>
</feature>
<evidence type="ECO:0000256" key="5">
    <source>
        <dbReference type="ARBA" id="ARBA00022723"/>
    </source>
</evidence>
<sequence length="147" mass="16233">MVCWTSAEKAAINCVWQKVDVEKEGPEILSRVMVVYPWTQRYFPSFGNMSSPAAIINNAKVSAHGKKVLFALGEAVSHLDNIKGTFAKLSEFHADILHVDPHNFKLLNQTLVIVLARKLGSAFTMEVQAAWEKFVAVVSAALAKGYQ</sequence>
<dbReference type="Gene3D" id="1.10.490.10">
    <property type="entry name" value="Globins"/>
    <property type="match status" value="1"/>
</dbReference>
<accession>A0A6P8RFI8</accession>